<comment type="caution">
    <text evidence="1">The sequence shown here is derived from an EMBL/GenBank/DDBJ whole genome shotgun (WGS) entry which is preliminary data.</text>
</comment>
<proteinExistence type="predicted"/>
<organism evidence="1 2">
    <name type="scientific">Enterospora canceri</name>
    <dbReference type="NCBI Taxonomy" id="1081671"/>
    <lineage>
        <taxon>Eukaryota</taxon>
        <taxon>Fungi</taxon>
        <taxon>Fungi incertae sedis</taxon>
        <taxon>Microsporidia</taxon>
        <taxon>Enterocytozoonidae</taxon>
        <taxon>Enterospora</taxon>
    </lineage>
</organism>
<dbReference type="EMBL" id="LWDP01000060">
    <property type="protein sequence ID" value="ORD93635.1"/>
    <property type="molecule type" value="Genomic_DNA"/>
</dbReference>
<dbReference type="Proteomes" id="UP000192639">
    <property type="component" value="Unassembled WGS sequence"/>
</dbReference>
<accession>A0A1Y1S5G6</accession>
<gene>
    <name evidence="1" type="ORF">ECANGB1_1838</name>
</gene>
<evidence type="ECO:0000313" key="2">
    <source>
        <dbReference type="Proteomes" id="UP000192639"/>
    </source>
</evidence>
<keyword evidence="2" id="KW-1185">Reference proteome</keyword>
<sequence>MDKVAINPVNQLEYVKEVVSQKNDQNEIISTQENRIEKDVEEIMNSESMTTTELTKSTTEQIVHKQKTHQKPPEHLRPFYFNKFPGQIHLVIEEIRKINVNKFGDEFFILRVEYPDGYVESPEYSVEKTVTTGFHLKIPIAENSKTKIRVLVLQSKKRKQVATSEIIIDNSLIKSVHNRLAEMKRIFRKVGGFFDIFSNDTRPVANECRIFISYLAVDEIPTINSIAPHSLLTLSKWLVARKYAYDLLFSGFVNVKGDINDTTKFLWKHRYIKWYGYTLYIFNDKTKKLVSTINVTDAAVNTSGIKKGNVVFYMKREKLEIHSDSKENLKNIKSVTGVLFPASKLCNNE</sequence>
<dbReference type="VEuPathDB" id="MicrosporidiaDB:ECANGB1_1838"/>
<dbReference type="OrthoDB" id="2191243at2759"/>
<evidence type="ECO:0000313" key="1">
    <source>
        <dbReference type="EMBL" id="ORD93635.1"/>
    </source>
</evidence>
<name>A0A1Y1S5G6_9MICR</name>
<dbReference type="AlphaFoldDB" id="A0A1Y1S5G6"/>
<protein>
    <submittedName>
        <fullName evidence="1">Uncharacterized protein</fullName>
    </submittedName>
</protein>
<reference evidence="1 2" key="1">
    <citation type="journal article" date="2017" name="Environ. Microbiol.">
        <title>Decay of the glycolytic pathway and adaptation to intranuclear parasitism within Enterocytozoonidae microsporidia.</title>
        <authorList>
            <person name="Wiredu Boakye D."/>
            <person name="Jaroenlak P."/>
            <person name="Prachumwat A."/>
            <person name="Williams T.A."/>
            <person name="Bateman K.S."/>
            <person name="Itsathitphaisarn O."/>
            <person name="Sritunyalucksana K."/>
            <person name="Paszkiewicz K.H."/>
            <person name="Moore K.A."/>
            <person name="Stentiford G.D."/>
            <person name="Williams B.A."/>
        </authorList>
    </citation>
    <scope>NUCLEOTIDE SEQUENCE [LARGE SCALE GENOMIC DNA]</scope>
    <source>
        <strain evidence="1 2">GB1</strain>
    </source>
</reference>